<dbReference type="EMBL" id="CATQJA010001039">
    <property type="protein sequence ID" value="CAJ0565446.1"/>
    <property type="molecule type" value="Genomic_DNA"/>
</dbReference>
<dbReference type="PROSITE" id="PS50850">
    <property type="entry name" value="MFS"/>
    <property type="match status" value="1"/>
</dbReference>
<name>A0AA36FUF5_9BILA</name>
<feature type="transmembrane region" description="Helical" evidence="5">
    <location>
        <begin position="128"/>
        <end position="149"/>
    </location>
</feature>
<sequence>MMEENSSENSSLNDSQPTTKCHDNSLADFRKYQIVLLVLTQLGYVSIAACLLVASVFSAPTGYCEQNRTIEQIDIDFHSLLIEWDMACITYKVRDTVASVIMFGGLAGAFLCGYLADAYGRRPTMLGCLLTIALGCLAVSLIGGLNWLFTTFLLGILGAACGGYMVVNLTLVVEFLCTSRSRLLVVSVNGWPMGMTAVAALYRYSGHWRPYFYFTTAFTTIIFILLYWWSLESVRWLASKNRVKQAVAIAEKVIDVNGDSHGSQFLLHVASRGTSHESNEPSRHYRYTDLLRYTSIRRPLLALTYCFVASSIVSFGYYFFVDVIPGNRITNLGAMGLLKLFCGLIPFMLSFIGRRPMVLVSLGVACVSSYTILILYYAGLSTTCWLYGMLSIIAAAAIDPAWKVNHLYSTELFPTSVRSMARAVCNIGGRLGSVVAPWIAGLSSVWFLAPYLVFTAFVSVQWIVTLCCLPETRDRPLVEGIIEEETEQNKQHQYECRPVTEKLTKC</sequence>
<feature type="transmembrane region" description="Helical" evidence="5">
    <location>
        <begin position="300"/>
        <end position="320"/>
    </location>
</feature>
<keyword evidence="4 5" id="KW-0472">Membrane</keyword>
<evidence type="ECO:0000313" key="7">
    <source>
        <dbReference type="EMBL" id="CAJ0565446.1"/>
    </source>
</evidence>
<accession>A0AA36FUF5</accession>
<comment type="caution">
    <text evidence="7">The sequence shown here is derived from an EMBL/GenBank/DDBJ whole genome shotgun (WGS) entry which is preliminary data.</text>
</comment>
<feature type="transmembrane region" description="Helical" evidence="5">
    <location>
        <begin position="96"/>
        <end position="116"/>
    </location>
</feature>
<evidence type="ECO:0000313" key="8">
    <source>
        <dbReference type="Proteomes" id="UP001177023"/>
    </source>
</evidence>
<feature type="transmembrane region" description="Helical" evidence="5">
    <location>
        <begin position="155"/>
        <end position="176"/>
    </location>
</feature>
<proteinExistence type="predicted"/>
<dbReference type="GO" id="GO:0022857">
    <property type="term" value="F:transmembrane transporter activity"/>
    <property type="evidence" value="ECO:0007669"/>
    <property type="project" value="InterPro"/>
</dbReference>
<feature type="transmembrane region" description="Helical" evidence="5">
    <location>
        <begin position="332"/>
        <end position="352"/>
    </location>
</feature>
<feature type="transmembrane region" description="Helical" evidence="5">
    <location>
        <begin position="446"/>
        <end position="469"/>
    </location>
</feature>
<feature type="transmembrane region" description="Helical" evidence="5">
    <location>
        <begin position="34"/>
        <end position="57"/>
    </location>
</feature>
<keyword evidence="8" id="KW-1185">Reference proteome</keyword>
<evidence type="ECO:0000256" key="1">
    <source>
        <dbReference type="ARBA" id="ARBA00004141"/>
    </source>
</evidence>
<dbReference type="InterPro" id="IPR005828">
    <property type="entry name" value="MFS_sugar_transport-like"/>
</dbReference>
<evidence type="ECO:0000259" key="6">
    <source>
        <dbReference type="PROSITE" id="PS50850"/>
    </source>
</evidence>
<dbReference type="GO" id="GO:0016020">
    <property type="term" value="C:membrane"/>
    <property type="evidence" value="ECO:0007669"/>
    <property type="project" value="UniProtKB-SubCell"/>
</dbReference>
<dbReference type="AlphaFoldDB" id="A0AA36FUF5"/>
<feature type="transmembrane region" description="Helical" evidence="5">
    <location>
        <begin position="183"/>
        <end position="205"/>
    </location>
</feature>
<keyword evidence="2 5" id="KW-0812">Transmembrane</keyword>
<protein>
    <recommendedName>
        <fullName evidence="6">Major facilitator superfamily (MFS) profile domain-containing protein</fullName>
    </recommendedName>
</protein>
<keyword evidence="3 5" id="KW-1133">Transmembrane helix</keyword>
<evidence type="ECO:0000256" key="4">
    <source>
        <dbReference type="ARBA" id="ARBA00023136"/>
    </source>
</evidence>
<feature type="domain" description="Major facilitator superfamily (MFS) profile" evidence="6">
    <location>
        <begin position="36"/>
        <end position="473"/>
    </location>
</feature>
<feature type="transmembrane region" description="Helical" evidence="5">
    <location>
        <begin position="359"/>
        <end position="379"/>
    </location>
</feature>
<dbReference type="Gene3D" id="1.20.1250.20">
    <property type="entry name" value="MFS general substrate transporter like domains"/>
    <property type="match status" value="1"/>
</dbReference>
<comment type="subcellular location">
    <subcellularLocation>
        <location evidence="1">Membrane</location>
        <topology evidence="1">Multi-pass membrane protein</topology>
    </subcellularLocation>
</comment>
<dbReference type="PANTHER" id="PTHR24064">
    <property type="entry name" value="SOLUTE CARRIER FAMILY 22 MEMBER"/>
    <property type="match status" value="1"/>
</dbReference>
<feature type="non-terminal residue" evidence="7">
    <location>
        <position position="506"/>
    </location>
</feature>
<feature type="transmembrane region" description="Helical" evidence="5">
    <location>
        <begin position="211"/>
        <end position="230"/>
    </location>
</feature>
<dbReference type="Pfam" id="PF00083">
    <property type="entry name" value="Sugar_tr"/>
    <property type="match status" value="1"/>
</dbReference>
<dbReference type="InterPro" id="IPR020846">
    <property type="entry name" value="MFS_dom"/>
</dbReference>
<reference evidence="7" key="1">
    <citation type="submission" date="2023-06" db="EMBL/GenBank/DDBJ databases">
        <authorList>
            <person name="Delattre M."/>
        </authorList>
    </citation>
    <scope>NUCLEOTIDE SEQUENCE</scope>
    <source>
        <strain evidence="7">AF72</strain>
    </source>
</reference>
<organism evidence="7 8">
    <name type="scientific">Mesorhabditis spiculigera</name>
    <dbReference type="NCBI Taxonomy" id="96644"/>
    <lineage>
        <taxon>Eukaryota</taxon>
        <taxon>Metazoa</taxon>
        <taxon>Ecdysozoa</taxon>
        <taxon>Nematoda</taxon>
        <taxon>Chromadorea</taxon>
        <taxon>Rhabditida</taxon>
        <taxon>Rhabditina</taxon>
        <taxon>Rhabditomorpha</taxon>
        <taxon>Rhabditoidea</taxon>
        <taxon>Rhabditidae</taxon>
        <taxon>Mesorhabditinae</taxon>
        <taxon>Mesorhabditis</taxon>
    </lineage>
</organism>
<gene>
    <name evidence="7" type="ORF">MSPICULIGERA_LOCUS4087</name>
</gene>
<evidence type="ECO:0000256" key="3">
    <source>
        <dbReference type="ARBA" id="ARBA00022989"/>
    </source>
</evidence>
<dbReference type="InterPro" id="IPR036259">
    <property type="entry name" value="MFS_trans_sf"/>
</dbReference>
<evidence type="ECO:0000256" key="5">
    <source>
        <dbReference type="SAM" id="Phobius"/>
    </source>
</evidence>
<dbReference type="SUPFAM" id="SSF103473">
    <property type="entry name" value="MFS general substrate transporter"/>
    <property type="match status" value="1"/>
</dbReference>
<dbReference type="Proteomes" id="UP001177023">
    <property type="component" value="Unassembled WGS sequence"/>
</dbReference>
<evidence type="ECO:0000256" key="2">
    <source>
        <dbReference type="ARBA" id="ARBA00022692"/>
    </source>
</evidence>